<dbReference type="Gene3D" id="1.10.10.60">
    <property type="entry name" value="Homeodomain-like"/>
    <property type="match status" value="1"/>
</dbReference>
<evidence type="ECO:0000256" key="1">
    <source>
        <dbReference type="ARBA" id="ARBA00004123"/>
    </source>
</evidence>
<dbReference type="InterPro" id="IPR009057">
    <property type="entry name" value="Homeodomain-like_sf"/>
</dbReference>
<feature type="region of interest" description="Disordered" evidence="6">
    <location>
        <begin position="1"/>
        <end position="31"/>
    </location>
</feature>
<evidence type="ECO:0000256" key="3">
    <source>
        <dbReference type="ARBA" id="ARBA00023015"/>
    </source>
</evidence>
<dbReference type="SMR" id="A0A5N5H8Z1"/>
<keyword evidence="3" id="KW-0805">Transcription regulation</keyword>
<evidence type="ECO:0000256" key="6">
    <source>
        <dbReference type="SAM" id="MobiDB-lite"/>
    </source>
</evidence>
<dbReference type="PANTHER" id="PTHR45614">
    <property type="entry name" value="MYB PROTEIN-RELATED"/>
    <property type="match status" value="1"/>
</dbReference>
<reference evidence="9 10" key="3">
    <citation type="submission" date="2019-11" db="EMBL/GenBank/DDBJ databases">
        <title>A de novo genome assembly of a pear dwarfing rootstock.</title>
        <authorList>
            <person name="Wang F."/>
            <person name="Wang J."/>
            <person name="Li S."/>
            <person name="Zhang Y."/>
            <person name="Fang M."/>
            <person name="Ma L."/>
            <person name="Zhao Y."/>
            <person name="Jiang S."/>
        </authorList>
    </citation>
    <scope>NUCLEOTIDE SEQUENCE [LARGE SCALE GENOMIC DNA]</scope>
    <source>
        <strain evidence="9">S2</strain>
        <tissue evidence="9">Leaf</tissue>
    </source>
</reference>
<accession>A0A5N5H8Z1</accession>
<protein>
    <submittedName>
        <fullName evidence="9">Uncharacterized protein</fullName>
    </submittedName>
</protein>
<dbReference type="EMBL" id="SMOL01000231">
    <property type="protein sequence ID" value="KAB2622631.1"/>
    <property type="molecule type" value="Genomic_DNA"/>
</dbReference>
<evidence type="ECO:0000256" key="2">
    <source>
        <dbReference type="ARBA" id="ARBA00022737"/>
    </source>
</evidence>
<dbReference type="SUPFAM" id="SSF46689">
    <property type="entry name" value="Homeodomain-like"/>
    <property type="match status" value="1"/>
</dbReference>
<gene>
    <name evidence="9" type="ORF">D8674_024813</name>
</gene>
<evidence type="ECO:0000256" key="4">
    <source>
        <dbReference type="ARBA" id="ARBA00023125"/>
    </source>
</evidence>
<keyword evidence="5" id="KW-0539">Nucleus</keyword>
<keyword evidence="2" id="KW-0677">Repeat</keyword>
<proteinExistence type="predicted"/>
<dbReference type="PROSITE" id="PS51294">
    <property type="entry name" value="HTH_MYB"/>
    <property type="match status" value="1"/>
</dbReference>
<dbReference type="GO" id="GO:0000978">
    <property type="term" value="F:RNA polymerase II cis-regulatory region sequence-specific DNA binding"/>
    <property type="evidence" value="ECO:0007669"/>
    <property type="project" value="TreeGrafter"/>
</dbReference>
<evidence type="ECO:0000256" key="5">
    <source>
        <dbReference type="ARBA" id="ARBA00023242"/>
    </source>
</evidence>
<organism evidence="9 10">
    <name type="scientific">Pyrus ussuriensis x Pyrus communis</name>
    <dbReference type="NCBI Taxonomy" id="2448454"/>
    <lineage>
        <taxon>Eukaryota</taxon>
        <taxon>Viridiplantae</taxon>
        <taxon>Streptophyta</taxon>
        <taxon>Embryophyta</taxon>
        <taxon>Tracheophyta</taxon>
        <taxon>Spermatophyta</taxon>
        <taxon>Magnoliopsida</taxon>
        <taxon>eudicotyledons</taxon>
        <taxon>Gunneridae</taxon>
        <taxon>Pentapetalae</taxon>
        <taxon>rosids</taxon>
        <taxon>fabids</taxon>
        <taxon>Rosales</taxon>
        <taxon>Rosaceae</taxon>
        <taxon>Amygdaloideae</taxon>
        <taxon>Maleae</taxon>
        <taxon>Pyrus</taxon>
    </lineage>
</organism>
<dbReference type="FunFam" id="1.10.10.60:FF:000010">
    <property type="entry name" value="Transcriptional activator Myb isoform A"/>
    <property type="match status" value="1"/>
</dbReference>
<evidence type="ECO:0000313" key="9">
    <source>
        <dbReference type="EMBL" id="KAB2622631.1"/>
    </source>
</evidence>
<evidence type="ECO:0000259" key="8">
    <source>
        <dbReference type="PROSITE" id="PS51294"/>
    </source>
</evidence>
<comment type="caution">
    <text evidence="9">The sequence shown here is derived from an EMBL/GenBank/DDBJ whole genome shotgun (WGS) entry which is preliminary data.</text>
</comment>
<dbReference type="PANTHER" id="PTHR45614:SF218">
    <property type="entry name" value="TRANSCRIPTION FACTOR MYB119-RELATED"/>
    <property type="match status" value="1"/>
</dbReference>
<dbReference type="SMART" id="SM00717">
    <property type="entry name" value="SANT"/>
    <property type="match status" value="1"/>
</dbReference>
<dbReference type="AlphaFoldDB" id="A0A5N5H8Z1"/>
<dbReference type="InterPro" id="IPR001005">
    <property type="entry name" value="SANT/Myb"/>
</dbReference>
<evidence type="ECO:0000313" key="10">
    <source>
        <dbReference type="Proteomes" id="UP000327157"/>
    </source>
</evidence>
<reference evidence="10" key="2">
    <citation type="submission" date="2019-10" db="EMBL/GenBank/DDBJ databases">
        <title>A de novo genome assembly of a pear dwarfing rootstock.</title>
        <authorList>
            <person name="Wang F."/>
            <person name="Wang J."/>
            <person name="Li S."/>
            <person name="Zhang Y."/>
            <person name="Fang M."/>
            <person name="Ma L."/>
            <person name="Zhao Y."/>
            <person name="Jiang S."/>
        </authorList>
    </citation>
    <scope>NUCLEOTIDE SEQUENCE [LARGE SCALE GENOMIC DNA]</scope>
</reference>
<dbReference type="GO" id="GO:0000981">
    <property type="term" value="F:DNA-binding transcription factor activity, RNA polymerase II-specific"/>
    <property type="evidence" value="ECO:0007669"/>
    <property type="project" value="TreeGrafter"/>
</dbReference>
<dbReference type="CDD" id="cd00167">
    <property type="entry name" value="SANT"/>
    <property type="match status" value="1"/>
</dbReference>
<dbReference type="Proteomes" id="UP000327157">
    <property type="component" value="Chromosome 4"/>
</dbReference>
<dbReference type="PROSITE" id="PS50090">
    <property type="entry name" value="MYB_LIKE"/>
    <property type="match status" value="1"/>
</dbReference>
<keyword evidence="10" id="KW-1185">Reference proteome</keyword>
<evidence type="ECO:0000259" key="7">
    <source>
        <dbReference type="PROSITE" id="PS50090"/>
    </source>
</evidence>
<keyword evidence="4" id="KW-0238">DNA-binding</keyword>
<dbReference type="InterPro" id="IPR017930">
    <property type="entry name" value="Myb_dom"/>
</dbReference>
<name>A0A5N5H8Z1_9ROSA</name>
<feature type="domain" description="Myb-like" evidence="7">
    <location>
        <begin position="41"/>
        <end position="76"/>
    </location>
</feature>
<comment type="subcellular location">
    <subcellularLocation>
        <location evidence="1">Nucleus</location>
    </subcellularLocation>
</comment>
<reference evidence="9 10" key="1">
    <citation type="submission" date="2019-09" db="EMBL/GenBank/DDBJ databases">
        <authorList>
            <person name="Ou C."/>
        </authorList>
    </citation>
    <scope>NUCLEOTIDE SEQUENCE [LARGE SCALE GENOMIC DNA]</scope>
    <source>
        <strain evidence="9">S2</strain>
        <tissue evidence="9">Leaf</tissue>
    </source>
</reference>
<feature type="domain" description="HTH myb-type" evidence="8">
    <location>
        <begin position="40"/>
        <end position="80"/>
    </location>
</feature>
<dbReference type="InterPro" id="IPR050560">
    <property type="entry name" value="MYB_TF"/>
</dbReference>
<keyword evidence="3" id="KW-0804">Transcription</keyword>
<dbReference type="GO" id="GO:0005634">
    <property type="term" value="C:nucleus"/>
    <property type="evidence" value="ECO:0007669"/>
    <property type="project" value="UniProtKB-SubCell"/>
</dbReference>
<sequence>MLTLPSNNHHQRARSLEGMLPLPPPSSSARSPKTALIAGKLIRLVKQYGVGKWAQIVEKLVGRAGKQCRERWHNHLHPHIKAICSYISLGCYKF</sequence>
<dbReference type="OrthoDB" id="2143914at2759"/>
<dbReference type="Pfam" id="PF00249">
    <property type="entry name" value="Myb_DNA-binding"/>
    <property type="match status" value="1"/>
</dbReference>